<evidence type="ECO:0000313" key="1">
    <source>
        <dbReference type="EMBL" id="MPY38251.1"/>
    </source>
</evidence>
<comment type="caution">
    <text evidence="1">The sequence shown here is derived from an EMBL/GenBank/DDBJ whole genome shotgun (WGS) entry which is preliminary data.</text>
</comment>
<gene>
    <name evidence="1" type="ORF">FNH09_45725</name>
</gene>
<proteinExistence type="predicted"/>
<keyword evidence="2" id="KW-1185">Reference proteome</keyword>
<dbReference type="Proteomes" id="UP000325849">
    <property type="component" value="Unassembled WGS sequence"/>
</dbReference>
<organism evidence="1 2">
    <name type="scientific">Streptomyces adustus</name>
    <dbReference type="NCBI Taxonomy" id="1609272"/>
    <lineage>
        <taxon>Bacteria</taxon>
        <taxon>Bacillati</taxon>
        <taxon>Actinomycetota</taxon>
        <taxon>Actinomycetes</taxon>
        <taxon>Kitasatosporales</taxon>
        <taxon>Streptomycetaceae</taxon>
        <taxon>Streptomyces</taxon>
    </lineage>
</organism>
<sequence length="60" mass="6540">MQSPAYEKNTTANKEEASYGSFAAIGTEAAKSPTTCIPADYERTVLIRKMTLLRVEGRTA</sequence>
<protein>
    <submittedName>
        <fullName evidence="1">Uncharacterized protein</fullName>
    </submittedName>
</protein>
<dbReference type="EMBL" id="VJZD01000472">
    <property type="protein sequence ID" value="MPY38251.1"/>
    <property type="molecule type" value="Genomic_DNA"/>
</dbReference>
<accession>A0A5N8VSK9</accession>
<reference evidence="1 2" key="1">
    <citation type="submission" date="2019-07" db="EMBL/GenBank/DDBJ databases">
        <title>New species of Amycolatopsis and Streptomyces.</title>
        <authorList>
            <person name="Duangmal K."/>
            <person name="Teo W.F.A."/>
            <person name="Lipun K."/>
        </authorList>
    </citation>
    <scope>NUCLEOTIDE SEQUENCE [LARGE SCALE GENOMIC DNA]</scope>
    <source>
        <strain evidence="1 2">NBRC 109810</strain>
    </source>
</reference>
<evidence type="ECO:0000313" key="2">
    <source>
        <dbReference type="Proteomes" id="UP000325849"/>
    </source>
</evidence>
<name>A0A5N8VSK9_9ACTN</name>
<dbReference type="AlphaFoldDB" id="A0A5N8VSK9"/>